<dbReference type="Proteomes" id="UP000095283">
    <property type="component" value="Unplaced"/>
</dbReference>
<organism evidence="1 2">
    <name type="scientific">Heterorhabditis bacteriophora</name>
    <name type="common">Entomopathogenic nematode worm</name>
    <dbReference type="NCBI Taxonomy" id="37862"/>
    <lineage>
        <taxon>Eukaryota</taxon>
        <taxon>Metazoa</taxon>
        <taxon>Ecdysozoa</taxon>
        <taxon>Nematoda</taxon>
        <taxon>Chromadorea</taxon>
        <taxon>Rhabditida</taxon>
        <taxon>Rhabditina</taxon>
        <taxon>Rhabditomorpha</taxon>
        <taxon>Strongyloidea</taxon>
        <taxon>Heterorhabditidae</taxon>
        <taxon>Heterorhabditis</taxon>
    </lineage>
</organism>
<proteinExistence type="predicted"/>
<protein>
    <submittedName>
        <fullName evidence="2">Uncharacterized protein</fullName>
    </submittedName>
</protein>
<name>A0A1I7XGJ1_HETBA</name>
<dbReference type="AlphaFoldDB" id="A0A1I7XGJ1"/>
<reference evidence="2" key="1">
    <citation type="submission" date="2016-11" db="UniProtKB">
        <authorList>
            <consortium name="WormBaseParasite"/>
        </authorList>
    </citation>
    <scope>IDENTIFICATION</scope>
</reference>
<sequence length="122" mass="14312">MKSATLYLANSIADLIVTLDEVNGDYEEFLNAVTLEISRKSEAYGEYRISVYIFRYLYTADGKSFEDLLKCDQNITVSNDIRHHPTIENSFTLEKMEERSQIHFTPTTRRPTTKKYIFYCIF</sequence>
<evidence type="ECO:0000313" key="2">
    <source>
        <dbReference type="WBParaSite" id="Hba_16443"/>
    </source>
</evidence>
<dbReference type="WBParaSite" id="Hba_16443">
    <property type="protein sequence ID" value="Hba_16443"/>
    <property type="gene ID" value="Hba_16443"/>
</dbReference>
<evidence type="ECO:0000313" key="1">
    <source>
        <dbReference type="Proteomes" id="UP000095283"/>
    </source>
</evidence>
<accession>A0A1I7XGJ1</accession>
<keyword evidence="1" id="KW-1185">Reference proteome</keyword>